<keyword evidence="3" id="KW-1185">Reference proteome</keyword>
<name>A0ABV8LJW5_9ACTN</name>
<keyword evidence="1" id="KW-1133">Transmembrane helix</keyword>
<dbReference type="Proteomes" id="UP001595816">
    <property type="component" value="Unassembled WGS sequence"/>
</dbReference>
<feature type="transmembrane region" description="Helical" evidence="1">
    <location>
        <begin position="6"/>
        <end position="28"/>
    </location>
</feature>
<dbReference type="RefSeq" id="WP_253756696.1">
    <property type="nucleotide sequence ID" value="NZ_JAMZDZ010000001.1"/>
</dbReference>
<organism evidence="2 3">
    <name type="scientific">Hamadaea flava</name>
    <dbReference type="NCBI Taxonomy" id="1742688"/>
    <lineage>
        <taxon>Bacteria</taxon>
        <taxon>Bacillati</taxon>
        <taxon>Actinomycetota</taxon>
        <taxon>Actinomycetes</taxon>
        <taxon>Micromonosporales</taxon>
        <taxon>Micromonosporaceae</taxon>
        <taxon>Hamadaea</taxon>
    </lineage>
</organism>
<keyword evidence="1" id="KW-0812">Transmembrane</keyword>
<protein>
    <submittedName>
        <fullName evidence="2">DUF3592 domain-containing protein</fullName>
    </submittedName>
</protein>
<evidence type="ECO:0000313" key="3">
    <source>
        <dbReference type="Proteomes" id="UP001595816"/>
    </source>
</evidence>
<proteinExistence type="predicted"/>
<accession>A0ABV8LJW5</accession>
<sequence>MASVFGAFPVMFMIVAAVIGVGGIVGLVKGIARLRGSASLKEDGRETTGTVVDSQMESRGAGDNRFMVFRPVVRFRTQEGREITAVGPGASRRSFVKDSTVPLRYHLERPTEIEIVTGEGSGSGAWGMIAGGLLAAVAGLFFVLVGWNWNVT</sequence>
<comment type="caution">
    <text evidence="2">The sequence shown here is derived from an EMBL/GenBank/DDBJ whole genome shotgun (WGS) entry which is preliminary data.</text>
</comment>
<evidence type="ECO:0000313" key="2">
    <source>
        <dbReference type="EMBL" id="MFC4131035.1"/>
    </source>
</evidence>
<reference evidence="3" key="1">
    <citation type="journal article" date="2019" name="Int. J. Syst. Evol. Microbiol.">
        <title>The Global Catalogue of Microorganisms (GCM) 10K type strain sequencing project: providing services to taxonomists for standard genome sequencing and annotation.</title>
        <authorList>
            <consortium name="The Broad Institute Genomics Platform"/>
            <consortium name="The Broad Institute Genome Sequencing Center for Infectious Disease"/>
            <person name="Wu L."/>
            <person name="Ma J."/>
        </authorList>
    </citation>
    <scope>NUCLEOTIDE SEQUENCE [LARGE SCALE GENOMIC DNA]</scope>
    <source>
        <strain evidence="3">CGMCC 4.7289</strain>
    </source>
</reference>
<feature type="transmembrane region" description="Helical" evidence="1">
    <location>
        <begin position="125"/>
        <end position="149"/>
    </location>
</feature>
<gene>
    <name evidence="2" type="ORF">ACFOZ4_10510</name>
</gene>
<keyword evidence="1" id="KW-0472">Membrane</keyword>
<dbReference type="EMBL" id="JBHSAY010000005">
    <property type="protein sequence ID" value="MFC4131035.1"/>
    <property type="molecule type" value="Genomic_DNA"/>
</dbReference>
<evidence type="ECO:0000256" key="1">
    <source>
        <dbReference type="SAM" id="Phobius"/>
    </source>
</evidence>